<dbReference type="Pfam" id="PF10318">
    <property type="entry name" value="7TM_GPCR_Srh"/>
    <property type="match status" value="1"/>
</dbReference>
<feature type="transmembrane region" description="Helical" evidence="1">
    <location>
        <begin position="48"/>
        <end position="74"/>
    </location>
</feature>
<feature type="transmembrane region" description="Helical" evidence="1">
    <location>
        <begin position="276"/>
        <end position="295"/>
    </location>
</feature>
<dbReference type="InterPro" id="IPR053220">
    <property type="entry name" value="Nematode_rcpt-like_serp_H"/>
</dbReference>
<comment type="caution">
    <text evidence="2">The sequence shown here is derived from an EMBL/GenBank/DDBJ whole genome shotgun (WGS) entry which is preliminary data.</text>
</comment>
<feature type="transmembrane region" description="Helical" evidence="1">
    <location>
        <begin position="137"/>
        <end position="156"/>
    </location>
</feature>
<keyword evidence="1" id="KW-0472">Membrane</keyword>
<dbReference type="Proteomes" id="UP001152747">
    <property type="component" value="Unassembled WGS sequence"/>
</dbReference>
<reference evidence="2" key="1">
    <citation type="submission" date="2022-11" db="EMBL/GenBank/DDBJ databases">
        <authorList>
            <person name="Kikuchi T."/>
        </authorList>
    </citation>
    <scope>NUCLEOTIDE SEQUENCE</scope>
    <source>
        <strain evidence="2">PS1010</strain>
    </source>
</reference>
<dbReference type="PANTHER" id="PTHR22941">
    <property type="entry name" value="SERPENTINE RECEPTOR"/>
    <property type="match status" value="1"/>
</dbReference>
<dbReference type="PANTHER" id="PTHR22941:SF307">
    <property type="entry name" value="SERPENTINE RECEPTOR, CLASS H"/>
    <property type="match status" value="1"/>
</dbReference>
<dbReference type="AlphaFoldDB" id="A0A9P1IVK1"/>
<feature type="transmembrane region" description="Helical" evidence="1">
    <location>
        <begin position="12"/>
        <end position="36"/>
    </location>
</feature>
<dbReference type="OrthoDB" id="5802824at2759"/>
<keyword evidence="3" id="KW-1185">Reference proteome</keyword>
<feature type="transmembrane region" description="Helical" evidence="1">
    <location>
        <begin position="238"/>
        <end position="264"/>
    </location>
</feature>
<name>A0A9P1IVK1_9PELO</name>
<feature type="transmembrane region" description="Helical" evidence="1">
    <location>
        <begin position="94"/>
        <end position="116"/>
    </location>
</feature>
<sequence>MTTFSYFESPEFLIYSSHALVAIEIPIHLFGAYCILTKTPNKMKPVKMCISTLFFFGAFLDFTLTCLLIPYLTVPALGGIAFGLLQYFGVSNPIQTWFGVTNFGVTACSILLCFENRYDSLIVKNHLKTRSYCIKRYIYLSLNFLIALLFFIPAVYNTPDQVLAKEYVRKIVPNIPSYIIDDPEFYVIGPDTQTTVICVAAMIIFQFFQDLFFVVKLFHYFLTQNGMSKQTKQLQKMFFLSMELQIFIPVGILLIPAFYVVYSIANNYHNQALNNIITLIIAIHGVISTIVMIAIHKSYRMVLLKFISPKTFNRVELPKLKTVLGTF</sequence>
<keyword evidence="1" id="KW-0812">Transmembrane</keyword>
<evidence type="ECO:0008006" key="4">
    <source>
        <dbReference type="Google" id="ProtNLM"/>
    </source>
</evidence>
<evidence type="ECO:0000256" key="1">
    <source>
        <dbReference type="SAM" id="Phobius"/>
    </source>
</evidence>
<keyword evidence="1" id="KW-1133">Transmembrane helix</keyword>
<evidence type="ECO:0000313" key="2">
    <source>
        <dbReference type="EMBL" id="CAI5453020.1"/>
    </source>
</evidence>
<protein>
    <recommendedName>
        <fullName evidence="4">Serpentine Receptor, class H</fullName>
    </recommendedName>
</protein>
<dbReference type="EMBL" id="CANHGI010000005">
    <property type="protein sequence ID" value="CAI5453020.1"/>
    <property type="molecule type" value="Genomic_DNA"/>
</dbReference>
<dbReference type="InterPro" id="IPR019422">
    <property type="entry name" value="7TM_GPCR_serpentine_rcpt_Srh"/>
</dbReference>
<proteinExistence type="predicted"/>
<gene>
    <name evidence="2" type="ORF">CAMP_LOCUS15657</name>
</gene>
<organism evidence="2 3">
    <name type="scientific">Caenorhabditis angaria</name>
    <dbReference type="NCBI Taxonomy" id="860376"/>
    <lineage>
        <taxon>Eukaryota</taxon>
        <taxon>Metazoa</taxon>
        <taxon>Ecdysozoa</taxon>
        <taxon>Nematoda</taxon>
        <taxon>Chromadorea</taxon>
        <taxon>Rhabditida</taxon>
        <taxon>Rhabditina</taxon>
        <taxon>Rhabditomorpha</taxon>
        <taxon>Rhabditoidea</taxon>
        <taxon>Rhabditidae</taxon>
        <taxon>Peloderinae</taxon>
        <taxon>Caenorhabditis</taxon>
    </lineage>
</organism>
<accession>A0A9P1IVK1</accession>
<evidence type="ECO:0000313" key="3">
    <source>
        <dbReference type="Proteomes" id="UP001152747"/>
    </source>
</evidence>
<feature type="transmembrane region" description="Helical" evidence="1">
    <location>
        <begin position="194"/>
        <end position="218"/>
    </location>
</feature>